<dbReference type="InterPro" id="IPR002110">
    <property type="entry name" value="Ankyrin_rpt"/>
</dbReference>
<keyword evidence="2" id="KW-0677">Repeat</keyword>
<comment type="caution">
    <text evidence="5">The sequence shown here is derived from an EMBL/GenBank/DDBJ whole genome shotgun (WGS) entry which is preliminary data.</text>
</comment>
<dbReference type="PANTHER" id="PTHR24136:SF15">
    <property type="entry name" value="ANK_REP_REGION DOMAIN-CONTAINING PROTEIN"/>
    <property type="match status" value="1"/>
</dbReference>
<dbReference type="Pfam" id="PF13606">
    <property type="entry name" value="Ank_3"/>
    <property type="match status" value="1"/>
</dbReference>
<keyword evidence="3 4" id="KW-0040">ANK repeat</keyword>
<comment type="similarity">
    <text evidence="1">Belongs to the ankyrin SOCS box (ASB) family.</text>
</comment>
<evidence type="ECO:0008006" key="7">
    <source>
        <dbReference type="Google" id="ProtNLM"/>
    </source>
</evidence>
<evidence type="ECO:0000256" key="1">
    <source>
        <dbReference type="ARBA" id="ARBA00005949"/>
    </source>
</evidence>
<reference evidence="5" key="1">
    <citation type="submission" date="2021-02" db="EMBL/GenBank/DDBJ databases">
        <title>Genome sequence Cadophora malorum strain M34.</title>
        <authorList>
            <person name="Stefanovic E."/>
            <person name="Vu D."/>
            <person name="Scully C."/>
            <person name="Dijksterhuis J."/>
            <person name="Roader J."/>
            <person name="Houbraken J."/>
        </authorList>
    </citation>
    <scope>NUCLEOTIDE SEQUENCE</scope>
    <source>
        <strain evidence="5">M34</strain>
    </source>
</reference>
<name>A0A8H7W411_9HELO</name>
<dbReference type="AlphaFoldDB" id="A0A8H7W411"/>
<evidence type="ECO:0000313" key="5">
    <source>
        <dbReference type="EMBL" id="KAG4416350.1"/>
    </source>
</evidence>
<evidence type="ECO:0000313" key="6">
    <source>
        <dbReference type="Proteomes" id="UP000664132"/>
    </source>
</evidence>
<gene>
    <name evidence="5" type="ORF">IFR04_010512</name>
</gene>
<accession>A0A8H7W411</accession>
<evidence type="ECO:0000256" key="2">
    <source>
        <dbReference type="ARBA" id="ARBA00022737"/>
    </source>
</evidence>
<organism evidence="5 6">
    <name type="scientific">Cadophora malorum</name>
    <dbReference type="NCBI Taxonomy" id="108018"/>
    <lineage>
        <taxon>Eukaryota</taxon>
        <taxon>Fungi</taxon>
        <taxon>Dikarya</taxon>
        <taxon>Ascomycota</taxon>
        <taxon>Pezizomycotina</taxon>
        <taxon>Leotiomycetes</taxon>
        <taxon>Helotiales</taxon>
        <taxon>Ploettnerulaceae</taxon>
        <taxon>Cadophora</taxon>
    </lineage>
</organism>
<dbReference type="Proteomes" id="UP000664132">
    <property type="component" value="Unassembled WGS sequence"/>
</dbReference>
<protein>
    <recommendedName>
        <fullName evidence="7">Ankyrin</fullName>
    </recommendedName>
</protein>
<evidence type="ECO:0000256" key="4">
    <source>
        <dbReference type="PROSITE-ProRule" id="PRU00023"/>
    </source>
</evidence>
<sequence length="279" mass="30448">MNSTVVDEEFGMAFLSACETERITQINEAIASGRLSRSFLDEGLVRATGKGIKPGYKDIIIALLAAGACITPWSLNALHGEDVEQDPAVVRLYFDHGLDPNATQTGGEPILGFMLEPACAREFLLRGADPNATGPQKKTPLYRAIRSGRVELADLLIDYGAKVETNLLFETVGSRKRYGDIMTKYLLDRGVDPNRANSEEFGGPLHLAVLCSKPHIIKMLLDAGADPTAPSSGWRYHGQTPEQIILETFSDQEDAIAEENAVLRLLRLGQAENPEPQEV</sequence>
<dbReference type="Gene3D" id="1.25.40.20">
    <property type="entry name" value="Ankyrin repeat-containing domain"/>
    <property type="match status" value="2"/>
</dbReference>
<dbReference type="SUPFAM" id="SSF48403">
    <property type="entry name" value="Ankyrin repeat"/>
    <property type="match status" value="1"/>
</dbReference>
<dbReference type="GO" id="GO:0016567">
    <property type="term" value="P:protein ubiquitination"/>
    <property type="evidence" value="ECO:0007669"/>
    <property type="project" value="TreeGrafter"/>
</dbReference>
<dbReference type="EMBL" id="JAFJYH010000189">
    <property type="protein sequence ID" value="KAG4416350.1"/>
    <property type="molecule type" value="Genomic_DNA"/>
</dbReference>
<dbReference type="InterPro" id="IPR036770">
    <property type="entry name" value="Ankyrin_rpt-contain_sf"/>
</dbReference>
<dbReference type="PROSITE" id="PS50088">
    <property type="entry name" value="ANK_REPEAT"/>
    <property type="match status" value="2"/>
</dbReference>
<dbReference type="PROSITE" id="PS50297">
    <property type="entry name" value="ANK_REP_REGION"/>
    <property type="match status" value="2"/>
</dbReference>
<dbReference type="PANTHER" id="PTHR24136">
    <property type="entry name" value="SOWAH (DROSOPHILA) HOMOLOG"/>
    <property type="match status" value="1"/>
</dbReference>
<dbReference type="GO" id="GO:0045732">
    <property type="term" value="P:positive regulation of protein catabolic process"/>
    <property type="evidence" value="ECO:0007669"/>
    <property type="project" value="TreeGrafter"/>
</dbReference>
<dbReference type="OrthoDB" id="341259at2759"/>
<feature type="repeat" description="ANK" evidence="4">
    <location>
        <begin position="204"/>
        <end position="232"/>
    </location>
</feature>
<evidence type="ECO:0000256" key="3">
    <source>
        <dbReference type="ARBA" id="ARBA00023043"/>
    </source>
</evidence>
<feature type="repeat" description="ANK" evidence="4">
    <location>
        <begin position="136"/>
        <end position="164"/>
    </location>
</feature>
<dbReference type="InterPro" id="IPR051573">
    <property type="entry name" value="Ankyrin-SOCS_box_domain"/>
</dbReference>
<keyword evidence="6" id="KW-1185">Reference proteome</keyword>
<proteinExistence type="inferred from homology"/>
<dbReference type="SMART" id="SM00248">
    <property type="entry name" value="ANK"/>
    <property type="match status" value="2"/>
</dbReference>
<dbReference type="Pfam" id="PF00023">
    <property type="entry name" value="Ank"/>
    <property type="match status" value="1"/>
</dbReference>